<organism evidence="3">
    <name type="scientific">Lotharella globosa</name>
    <dbReference type="NCBI Taxonomy" id="91324"/>
    <lineage>
        <taxon>Eukaryota</taxon>
        <taxon>Sar</taxon>
        <taxon>Rhizaria</taxon>
        <taxon>Cercozoa</taxon>
        <taxon>Chlorarachniophyceae</taxon>
        <taxon>Lotharella</taxon>
    </lineage>
</organism>
<dbReference type="EMBL" id="HBIV01016121">
    <property type="protein sequence ID" value="CAE0660140.1"/>
    <property type="molecule type" value="Transcribed_RNA"/>
</dbReference>
<evidence type="ECO:0000259" key="2">
    <source>
        <dbReference type="Pfam" id="PF22622"/>
    </source>
</evidence>
<accession>A0A7S3YS01</accession>
<evidence type="ECO:0008006" key="4">
    <source>
        <dbReference type="Google" id="ProtNLM"/>
    </source>
</evidence>
<sequence>MAESKGNTVVPVGYNKRDLILYALGIGVTDLRFLYENHPNFAAFPLYPVVLGFKGESEDVVGFPSPPMIAASANAGITPKGPALDGERHVIIHKPLPPGGCKLDLECRCVGVHPKRSGTLLESEMFLMDKTHKTHYATITTGTFYVGVKDVQKFGKSHSKSVKVPNRAPDRVVQQKTSALQATMYRLSGDYNPLHVDPGTAKEMEFKEPILHGLCTMGHSTNHVLGTYGNNDPAKIKSVRVRFSSPVFPGETLETRMWKLPGGAGEVRVVFETRVVERNKTVMSRCEMVLSDDEPPARRSKL</sequence>
<dbReference type="Gene3D" id="3.10.129.10">
    <property type="entry name" value="Hotdog Thioesterase"/>
    <property type="match status" value="2"/>
</dbReference>
<dbReference type="GO" id="GO:0003857">
    <property type="term" value="F:(3S)-3-hydroxyacyl-CoA dehydrogenase (NAD+) activity"/>
    <property type="evidence" value="ECO:0007669"/>
    <property type="project" value="TreeGrafter"/>
</dbReference>
<reference evidence="3" key="1">
    <citation type="submission" date="2021-01" db="EMBL/GenBank/DDBJ databases">
        <authorList>
            <person name="Corre E."/>
            <person name="Pelletier E."/>
            <person name="Niang G."/>
            <person name="Scheremetjew M."/>
            <person name="Finn R."/>
            <person name="Kale V."/>
            <person name="Holt S."/>
            <person name="Cochrane G."/>
            <person name="Meng A."/>
            <person name="Brown T."/>
            <person name="Cohen L."/>
        </authorList>
    </citation>
    <scope>NUCLEOTIDE SEQUENCE</scope>
    <source>
        <strain evidence="3">CCCM811</strain>
    </source>
</reference>
<dbReference type="PANTHER" id="PTHR13078:SF57">
    <property type="entry name" value="DEHYDRATASE, PUTATIVE (AFU_ORTHOLOGUE AFUA_5G00640)-RELATED"/>
    <property type="match status" value="1"/>
</dbReference>
<protein>
    <recommendedName>
        <fullName evidence="4">MaoC-like domain-containing protein</fullName>
    </recommendedName>
</protein>
<dbReference type="PANTHER" id="PTHR13078">
    <property type="entry name" value="PEROXISOMAL MULTIFUNCTIONAL ENZYME TYPE 2-RELATED"/>
    <property type="match status" value="1"/>
</dbReference>
<feature type="domain" description="MaoC-like" evidence="1">
    <location>
        <begin position="163"/>
        <end position="280"/>
    </location>
</feature>
<gene>
    <name evidence="3" type="ORF">LGLO00237_LOCUS11720</name>
</gene>
<dbReference type="AlphaFoldDB" id="A0A7S3YS01"/>
<dbReference type="SUPFAM" id="SSF54637">
    <property type="entry name" value="Thioesterase/thiol ester dehydrase-isomerase"/>
    <property type="match status" value="2"/>
</dbReference>
<proteinExistence type="predicted"/>
<dbReference type="CDD" id="cd03448">
    <property type="entry name" value="HDE_HSD"/>
    <property type="match status" value="1"/>
</dbReference>
<name>A0A7S3YS01_9EUKA</name>
<dbReference type="GO" id="GO:0006635">
    <property type="term" value="P:fatty acid beta-oxidation"/>
    <property type="evidence" value="ECO:0007669"/>
    <property type="project" value="TreeGrafter"/>
</dbReference>
<dbReference type="InterPro" id="IPR002539">
    <property type="entry name" value="MaoC-like_dom"/>
</dbReference>
<dbReference type="GO" id="GO:0005777">
    <property type="term" value="C:peroxisome"/>
    <property type="evidence" value="ECO:0007669"/>
    <property type="project" value="TreeGrafter"/>
</dbReference>
<dbReference type="GO" id="GO:0004300">
    <property type="term" value="F:enoyl-CoA hydratase activity"/>
    <property type="evidence" value="ECO:0007669"/>
    <property type="project" value="TreeGrafter"/>
</dbReference>
<feature type="domain" description="Peroxisomal multifunctional enzyme type 2-like N-terminal" evidence="2">
    <location>
        <begin position="14"/>
        <end position="147"/>
    </location>
</feature>
<dbReference type="Pfam" id="PF22622">
    <property type="entry name" value="MFE-2_hydrat-2_N"/>
    <property type="match status" value="1"/>
</dbReference>
<evidence type="ECO:0000313" key="3">
    <source>
        <dbReference type="EMBL" id="CAE0660140.1"/>
    </source>
</evidence>
<dbReference type="InterPro" id="IPR029069">
    <property type="entry name" value="HotDog_dom_sf"/>
</dbReference>
<dbReference type="Pfam" id="PF01575">
    <property type="entry name" value="MaoC_dehydratas"/>
    <property type="match status" value="1"/>
</dbReference>
<dbReference type="InterPro" id="IPR054357">
    <property type="entry name" value="MFE-2_N"/>
</dbReference>
<dbReference type="GO" id="GO:0044594">
    <property type="term" value="F:17-beta-hydroxysteroid dehydrogenase (NAD+) activity"/>
    <property type="evidence" value="ECO:0007669"/>
    <property type="project" value="TreeGrafter"/>
</dbReference>
<evidence type="ECO:0000259" key="1">
    <source>
        <dbReference type="Pfam" id="PF01575"/>
    </source>
</evidence>